<accession>A0A3A2Z5T4</accession>
<gene>
    <name evidence="3" type="ORF">PHISCL_10119</name>
</gene>
<dbReference type="SUPFAM" id="SSF117281">
    <property type="entry name" value="Kelch motif"/>
    <property type="match status" value="1"/>
</dbReference>
<evidence type="ECO:0000313" key="3">
    <source>
        <dbReference type="EMBL" id="RJE17543.1"/>
    </source>
</evidence>
<comment type="caution">
    <text evidence="3">The sequence shown here is derived from an EMBL/GenBank/DDBJ whole genome shotgun (WGS) entry which is preliminary data.</text>
</comment>
<protein>
    <recommendedName>
        <fullName evidence="5">Kelch repeat protein</fullName>
    </recommendedName>
</protein>
<dbReference type="Gene3D" id="2.120.10.80">
    <property type="entry name" value="Kelch-type beta propeller"/>
    <property type="match status" value="1"/>
</dbReference>
<name>A0A3A2Z5T4_9EURO</name>
<evidence type="ECO:0000256" key="1">
    <source>
        <dbReference type="SAM" id="MobiDB-lite"/>
    </source>
</evidence>
<dbReference type="AlphaFoldDB" id="A0A3A2Z5T4"/>
<reference evidence="4" key="1">
    <citation type="submission" date="2017-02" db="EMBL/GenBank/DDBJ databases">
        <authorList>
            <person name="Tafer H."/>
            <person name="Lopandic K."/>
        </authorList>
    </citation>
    <scope>NUCLEOTIDE SEQUENCE [LARGE SCALE GENOMIC DNA]</scope>
    <source>
        <strain evidence="4">CBS 366.77</strain>
    </source>
</reference>
<proteinExistence type="predicted"/>
<feature type="transmembrane region" description="Helical" evidence="2">
    <location>
        <begin position="218"/>
        <end position="241"/>
    </location>
</feature>
<keyword evidence="2" id="KW-0812">Transmembrane</keyword>
<feature type="region of interest" description="Disordered" evidence="1">
    <location>
        <begin position="288"/>
        <end position="308"/>
    </location>
</feature>
<evidence type="ECO:0000313" key="4">
    <source>
        <dbReference type="Proteomes" id="UP000266188"/>
    </source>
</evidence>
<evidence type="ECO:0000256" key="2">
    <source>
        <dbReference type="SAM" id="Phobius"/>
    </source>
</evidence>
<dbReference type="OrthoDB" id="10251809at2759"/>
<dbReference type="InterPro" id="IPR015915">
    <property type="entry name" value="Kelch-typ_b-propeller"/>
</dbReference>
<keyword evidence="4" id="KW-1185">Reference proteome</keyword>
<organism evidence="3 4">
    <name type="scientific">Aspergillus sclerotialis</name>
    <dbReference type="NCBI Taxonomy" id="2070753"/>
    <lineage>
        <taxon>Eukaryota</taxon>
        <taxon>Fungi</taxon>
        <taxon>Dikarya</taxon>
        <taxon>Ascomycota</taxon>
        <taxon>Pezizomycotina</taxon>
        <taxon>Eurotiomycetes</taxon>
        <taxon>Eurotiomycetidae</taxon>
        <taxon>Eurotiales</taxon>
        <taxon>Aspergillaceae</taxon>
        <taxon>Aspergillus</taxon>
        <taxon>Aspergillus subgen. Polypaecilum</taxon>
    </lineage>
</organism>
<sequence length="308" mass="33402">MGILVFIGGEVPSIREGVNATLTPNSWDYVQVYDIAAAKWYKQSTTGAVTSRTEFCASVQHDASSSSYQIYVLGGADFETHDTITDTKYLAIPSFKWFSAPPLQQARMSLTCATYGRQVFGVGGRLAWANGYDAGCYDMPAFIYDAGDGTTRSIFNASLSPYVLPTSTSRDIKESPYPSSWADPALQSLFVSTTNITNNHTNTLSMGDSSSHSVKKGAIAGGVVGGVAGVCLIIAILWYMFSRRNQQEKGPGYTLPVAANALERNELPARELRAELGSQTYMHAELQGSEHAELQGRERFELDTGRGI</sequence>
<dbReference type="EMBL" id="MVGC01000855">
    <property type="protein sequence ID" value="RJE17543.1"/>
    <property type="molecule type" value="Genomic_DNA"/>
</dbReference>
<keyword evidence="2" id="KW-0472">Membrane</keyword>
<evidence type="ECO:0008006" key="5">
    <source>
        <dbReference type="Google" id="ProtNLM"/>
    </source>
</evidence>
<keyword evidence="2" id="KW-1133">Transmembrane helix</keyword>
<dbReference type="Proteomes" id="UP000266188">
    <property type="component" value="Unassembled WGS sequence"/>
</dbReference>